<evidence type="ECO:0000313" key="9">
    <source>
        <dbReference type="EMBL" id="THH00542.1"/>
    </source>
</evidence>
<keyword evidence="5" id="KW-1133">Transmembrane helix</keyword>
<dbReference type="GO" id="GO:0035269">
    <property type="term" value="P:protein O-linked glycosylation via mannose"/>
    <property type="evidence" value="ECO:0007669"/>
    <property type="project" value="TreeGrafter"/>
</dbReference>
<dbReference type="PANTHER" id="PTHR20961:SF38">
    <property type="entry name" value="PROTEIN O-LINKED-MANNOSE BETA-1,4-N-ACETYLGLUCOSAMINYLTRANSFERASE 2"/>
    <property type="match status" value="1"/>
</dbReference>
<accession>A0A4S4KPM2</accession>
<evidence type="ECO:0000256" key="2">
    <source>
        <dbReference type="ARBA" id="ARBA00022676"/>
    </source>
</evidence>
<evidence type="ECO:0000256" key="1">
    <source>
        <dbReference type="ARBA" id="ARBA00004167"/>
    </source>
</evidence>
<sequence length="511" mass="57345">MHIASSFFGIFQPELYSGDITVNTQVIQQPQHPLGLPKSDVPHPVVLNTPKPPPVTDLSVDFPETTIDAHAPGWTLFHNLYMSNGTLYVVSSHPYSDFPDINLMTSTGLAAENTPENIAARMPTSQELNFITPEEARTRWGPISSQPRSKNRVWNVQGNTLLSNDPSQFLDHYYHFCAELMLGAWAFWQGAHGAKVDPKRAELTTAPPFTRAIFAHADADGWRDRPGFNSYFLRASFPSLTVEVQADWQDRVAATSAVGDYARTWHFDSVLLSDRSAAFRGVICGTQVHRTAGEAFHFMRNNGNLTRWWWEPVRRAVLRFASVDQRVLEVGVRAQIEAEKAKIDGLAGSRSQRQDVVVTYIDRQGVRRHLIDEDHERLVAALHQMCAIKGWELNVVQAEKLTKEQQLNLAARTTQVLLGVHGNGLTHLIMMSPTPISTVIEMFFPGGFAHDYEWTARALGHKHFAVWNDTYHTYPNLPHVDYPEGFQGTEIPVHAENVINIIESRVAGSLS</sequence>
<evidence type="ECO:0000256" key="4">
    <source>
        <dbReference type="ARBA" id="ARBA00022692"/>
    </source>
</evidence>
<evidence type="ECO:0000313" key="10">
    <source>
        <dbReference type="Proteomes" id="UP000309038"/>
    </source>
</evidence>
<dbReference type="GO" id="GO:0016020">
    <property type="term" value="C:membrane"/>
    <property type="evidence" value="ECO:0007669"/>
    <property type="project" value="UniProtKB-SubCell"/>
</dbReference>
<dbReference type="EMBL" id="SGPJ01000047">
    <property type="protein sequence ID" value="THH00542.1"/>
    <property type="molecule type" value="Genomic_DNA"/>
</dbReference>
<keyword evidence="6" id="KW-0472">Membrane</keyword>
<gene>
    <name evidence="9" type="ORF">EW026_g2017</name>
</gene>
<protein>
    <recommendedName>
        <fullName evidence="8">Glycosyltransferase 61 catalytic domain-containing protein</fullName>
    </recommendedName>
</protein>
<comment type="subcellular location">
    <subcellularLocation>
        <location evidence="1">Membrane</location>
        <topology evidence="1">Single-pass membrane protein</topology>
    </subcellularLocation>
</comment>
<evidence type="ECO:0000259" key="8">
    <source>
        <dbReference type="Pfam" id="PF04577"/>
    </source>
</evidence>
<dbReference type="GO" id="GO:0005783">
    <property type="term" value="C:endoplasmic reticulum"/>
    <property type="evidence" value="ECO:0007669"/>
    <property type="project" value="TreeGrafter"/>
</dbReference>
<dbReference type="InterPro" id="IPR007657">
    <property type="entry name" value="Glycosyltransferase_61"/>
</dbReference>
<evidence type="ECO:0000256" key="7">
    <source>
        <dbReference type="ARBA" id="ARBA00023180"/>
    </source>
</evidence>
<proteinExistence type="predicted"/>
<dbReference type="GO" id="GO:0097363">
    <property type="term" value="F:protein O-acetylglucosaminyltransferase activity"/>
    <property type="evidence" value="ECO:0007669"/>
    <property type="project" value="TreeGrafter"/>
</dbReference>
<keyword evidence="7" id="KW-0325">Glycoprotein</keyword>
<reference evidence="9 10" key="1">
    <citation type="submission" date="2019-02" db="EMBL/GenBank/DDBJ databases">
        <title>Genome sequencing of the rare red list fungi Phlebia centrifuga.</title>
        <authorList>
            <person name="Buettner E."/>
            <person name="Kellner H."/>
        </authorList>
    </citation>
    <scope>NUCLEOTIDE SEQUENCE [LARGE SCALE GENOMIC DNA]</scope>
    <source>
        <strain evidence="9 10">DSM 108282</strain>
    </source>
</reference>
<dbReference type="InterPro" id="IPR049625">
    <property type="entry name" value="Glyco_transf_61_cat"/>
</dbReference>
<evidence type="ECO:0000256" key="5">
    <source>
        <dbReference type="ARBA" id="ARBA00022989"/>
    </source>
</evidence>
<keyword evidence="10" id="KW-1185">Reference proteome</keyword>
<comment type="caution">
    <text evidence="9">The sequence shown here is derived from an EMBL/GenBank/DDBJ whole genome shotgun (WGS) entry which is preliminary data.</text>
</comment>
<keyword evidence="2" id="KW-0328">Glycosyltransferase</keyword>
<organism evidence="9 10">
    <name type="scientific">Hermanssonia centrifuga</name>
    <dbReference type="NCBI Taxonomy" id="98765"/>
    <lineage>
        <taxon>Eukaryota</taxon>
        <taxon>Fungi</taxon>
        <taxon>Dikarya</taxon>
        <taxon>Basidiomycota</taxon>
        <taxon>Agaricomycotina</taxon>
        <taxon>Agaricomycetes</taxon>
        <taxon>Polyporales</taxon>
        <taxon>Meruliaceae</taxon>
        <taxon>Hermanssonia</taxon>
    </lineage>
</organism>
<dbReference type="Proteomes" id="UP000309038">
    <property type="component" value="Unassembled WGS sequence"/>
</dbReference>
<feature type="domain" description="Glycosyltransferase 61 catalytic" evidence="8">
    <location>
        <begin position="308"/>
        <end position="434"/>
    </location>
</feature>
<dbReference type="AlphaFoldDB" id="A0A4S4KPM2"/>
<evidence type="ECO:0000256" key="3">
    <source>
        <dbReference type="ARBA" id="ARBA00022679"/>
    </source>
</evidence>
<evidence type="ECO:0000256" key="6">
    <source>
        <dbReference type="ARBA" id="ARBA00023136"/>
    </source>
</evidence>
<keyword evidence="4" id="KW-0812">Transmembrane</keyword>
<keyword evidence="3" id="KW-0808">Transferase</keyword>
<name>A0A4S4KPM2_9APHY</name>
<dbReference type="Pfam" id="PF04577">
    <property type="entry name" value="Glyco_transf_61"/>
    <property type="match status" value="1"/>
</dbReference>
<dbReference type="PANTHER" id="PTHR20961">
    <property type="entry name" value="GLYCOSYLTRANSFERASE"/>
    <property type="match status" value="1"/>
</dbReference>